<feature type="transmembrane region" description="Helical" evidence="8">
    <location>
        <begin position="165"/>
        <end position="187"/>
    </location>
</feature>
<dbReference type="InterPro" id="IPR051449">
    <property type="entry name" value="ABC-2_transporter_component"/>
</dbReference>
<dbReference type="STRING" id="586411.SAMN05216187_1074"/>
<feature type="domain" description="ABC transmembrane type-2" evidence="9">
    <location>
        <begin position="130"/>
        <end position="355"/>
    </location>
</feature>
<evidence type="ECO:0000256" key="5">
    <source>
        <dbReference type="ARBA" id="ARBA00022692"/>
    </source>
</evidence>
<evidence type="ECO:0000256" key="7">
    <source>
        <dbReference type="ARBA" id="ARBA00023136"/>
    </source>
</evidence>
<comment type="subcellular location">
    <subcellularLocation>
        <location evidence="1">Cell membrane</location>
        <topology evidence="1">Multi-pass membrane protein</topology>
    </subcellularLocation>
</comment>
<gene>
    <name evidence="10" type="ORF">SAMN05216187_1074</name>
</gene>
<dbReference type="Pfam" id="PF12698">
    <property type="entry name" value="ABC2_membrane_3"/>
    <property type="match status" value="1"/>
</dbReference>
<feature type="transmembrane region" description="Helical" evidence="8">
    <location>
        <begin position="245"/>
        <end position="265"/>
    </location>
</feature>
<dbReference type="InterPro" id="IPR047817">
    <property type="entry name" value="ABC2_TM_bact-type"/>
</dbReference>
<sequence>MTRLKAIAVKIIRELIRDVRTLALMMLAPLIVITLMYFIFDVNNEADIRIGIPHTTNETFIEGLPEDAEAVPYEVAPVMETLLDTDDLDAFVEISDEAVNITYKNEDPTRTTAVRQMVQSGLEAMKEEQLNSVMGALPEEAVLPSVDVEEDYLYGSQNSTFFDKMFPILIGFFVFFFVFLISGIALLRERTMGTLERILSTSVRRSEIIVGYLIGFGIFAIVQTMIIVMYSIYLLDMTIEGAVGWVFVINILLALSALAIGMFISTFAKTEFQMMQFIPLIIVPQIFFSGIIPLDNIADWISVIGYVFPLSYAGDALTEVMIKGNGFLHIWKDLLALVLFILVFVLLDIFGLRKYRRV</sequence>
<proteinExistence type="inferred from homology"/>
<dbReference type="OrthoDB" id="9776218at2"/>
<dbReference type="InterPro" id="IPR013525">
    <property type="entry name" value="ABC2_TM"/>
</dbReference>
<evidence type="ECO:0000313" key="10">
    <source>
        <dbReference type="EMBL" id="SDK31080.1"/>
    </source>
</evidence>
<dbReference type="GO" id="GO:0140359">
    <property type="term" value="F:ABC-type transporter activity"/>
    <property type="evidence" value="ECO:0007669"/>
    <property type="project" value="InterPro"/>
</dbReference>
<protein>
    <submittedName>
        <fullName evidence="10">ABC-2 type transport system permease protein</fullName>
    </submittedName>
</protein>
<dbReference type="GO" id="GO:0005886">
    <property type="term" value="C:plasma membrane"/>
    <property type="evidence" value="ECO:0007669"/>
    <property type="project" value="UniProtKB-SubCell"/>
</dbReference>
<reference evidence="11" key="1">
    <citation type="submission" date="2016-10" db="EMBL/GenBank/DDBJ databases">
        <authorList>
            <person name="Varghese N."/>
            <person name="Submissions S."/>
        </authorList>
    </citation>
    <scope>NUCLEOTIDE SEQUENCE [LARGE SCALE GENOMIC DNA]</scope>
    <source>
        <strain evidence="11">CGMCC 1.8911</strain>
    </source>
</reference>
<feature type="transmembrane region" description="Helical" evidence="8">
    <location>
        <begin position="21"/>
        <end position="40"/>
    </location>
</feature>
<organism evidence="10 11">
    <name type="scientific">Jeotgalicoccus aerolatus</name>
    <dbReference type="NCBI Taxonomy" id="709510"/>
    <lineage>
        <taxon>Bacteria</taxon>
        <taxon>Bacillati</taxon>
        <taxon>Bacillota</taxon>
        <taxon>Bacilli</taxon>
        <taxon>Bacillales</taxon>
        <taxon>Staphylococcaceae</taxon>
        <taxon>Jeotgalicoccus</taxon>
    </lineage>
</organism>
<dbReference type="Proteomes" id="UP000242700">
    <property type="component" value="Unassembled WGS sequence"/>
</dbReference>
<dbReference type="PANTHER" id="PTHR30294">
    <property type="entry name" value="MEMBRANE COMPONENT OF ABC TRANSPORTER YHHJ-RELATED"/>
    <property type="match status" value="1"/>
</dbReference>
<dbReference type="AlphaFoldDB" id="A0A1G9AWK5"/>
<dbReference type="PANTHER" id="PTHR30294:SF38">
    <property type="entry name" value="TRANSPORT PERMEASE PROTEIN"/>
    <property type="match status" value="1"/>
</dbReference>
<dbReference type="EMBL" id="FNFI01000007">
    <property type="protein sequence ID" value="SDK31080.1"/>
    <property type="molecule type" value="Genomic_DNA"/>
</dbReference>
<evidence type="ECO:0000256" key="1">
    <source>
        <dbReference type="ARBA" id="ARBA00004651"/>
    </source>
</evidence>
<evidence type="ECO:0000313" key="11">
    <source>
        <dbReference type="Proteomes" id="UP000242700"/>
    </source>
</evidence>
<keyword evidence="7 8" id="KW-0472">Membrane</keyword>
<evidence type="ECO:0000259" key="9">
    <source>
        <dbReference type="PROSITE" id="PS51012"/>
    </source>
</evidence>
<evidence type="ECO:0000256" key="4">
    <source>
        <dbReference type="ARBA" id="ARBA00022475"/>
    </source>
</evidence>
<keyword evidence="4" id="KW-1003">Cell membrane</keyword>
<evidence type="ECO:0000256" key="8">
    <source>
        <dbReference type="SAM" id="Phobius"/>
    </source>
</evidence>
<keyword evidence="3" id="KW-0813">Transport</keyword>
<accession>A0A1G9AWK5</accession>
<keyword evidence="6 8" id="KW-1133">Transmembrane helix</keyword>
<dbReference type="RefSeq" id="WP_092597829.1">
    <property type="nucleotide sequence ID" value="NZ_FNFI01000007.1"/>
</dbReference>
<dbReference type="PROSITE" id="PS51012">
    <property type="entry name" value="ABC_TM2"/>
    <property type="match status" value="1"/>
</dbReference>
<evidence type="ECO:0000256" key="6">
    <source>
        <dbReference type="ARBA" id="ARBA00022989"/>
    </source>
</evidence>
<keyword evidence="5 8" id="KW-0812">Transmembrane</keyword>
<comment type="similarity">
    <text evidence="2">Belongs to the ABC-2 integral membrane protein family.</text>
</comment>
<feature type="transmembrane region" description="Helical" evidence="8">
    <location>
        <begin position="334"/>
        <end position="352"/>
    </location>
</feature>
<evidence type="ECO:0000256" key="3">
    <source>
        <dbReference type="ARBA" id="ARBA00022448"/>
    </source>
</evidence>
<evidence type="ECO:0000256" key="2">
    <source>
        <dbReference type="ARBA" id="ARBA00007783"/>
    </source>
</evidence>
<name>A0A1G9AWK5_9STAP</name>
<feature type="transmembrane region" description="Helical" evidence="8">
    <location>
        <begin position="208"/>
        <end position="233"/>
    </location>
</feature>